<dbReference type="InterPro" id="IPR029058">
    <property type="entry name" value="AB_hydrolase_fold"/>
</dbReference>
<dbReference type="Proteomes" id="UP000738359">
    <property type="component" value="Unassembled WGS sequence"/>
</dbReference>
<dbReference type="InterPro" id="IPR001031">
    <property type="entry name" value="Thioesterase"/>
</dbReference>
<keyword evidence="6" id="KW-1185">Reference proteome</keyword>
<dbReference type="InterPro" id="IPR036736">
    <property type="entry name" value="ACP-like_sf"/>
</dbReference>
<evidence type="ECO:0000259" key="4">
    <source>
        <dbReference type="PROSITE" id="PS50075"/>
    </source>
</evidence>
<name>A0A9P6M5J7_MORAP</name>
<dbReference type="GO" id="GO:0043041">
    <property type="term" value="P:amino acid activation for nonribosomal peptide biosynthetic process"/>
    <property type="evidence" value="ECO:0007669"/>
    <property type="project" value="TreeGrafter"/>
</dbReference>
<comment type="caution">
    <text evidence="5">The sequence shown here is derived from an EMBL/GenBank/DDBJ whole genome shotgun (WGS) entry which is preliminary data.</text>
</comment>
<keyword evidence="1" id="KW-0596">Phosphopantetheine</keyword>
<evidence type="ECO:0000313" key="6">
    <source>
        <dbReference type="Proteomes" id="UP000738359"/>
    </source>
</evidence>
<dbReference type="PANTHER" id="PTHR45527:SF14">
    <property type="entry name" value="PLIPASTATIN SYNTHASE SUBUNIT B"/>
    <property type="match status" value="1"/>
</dbReference>
<gene>
    <name evidence="5" type="ORF">BGZ70_002119</name>
</gene>
<feature type="domain" description="Carrier" evidence="4">
    <location>
        <begin position="40"/>
        <end position="115"/>
    </location>
</feature>
<evidence type="ECO:0000256" key="1">
    <source>
        <dbReference type="ARBA" id="ARBA00022450"/>
    </source>
</evidence>
<protein>
    <recommendedName>
        <fullName evidence="4">Carrier domain-containing protein</fullName>
    </recommendedName>
</protein>
<proteinExistence type="inferred from homology"/>
<dbReference type="GO" id="GO:0031177">
    <property type="term" value="F:phosphopantetheine binding"/>
    <property type="evidence" value="ECO:0007669"/>
    <property type="project" value="TreeGrafter"/>
</dbReference>
<dbReference type="PROSITE" id="PS50075">
    <property type="entry name" value="CARRIER"/>
    <property type="match status" value="1"/>
</dbReference>
<dbReference type="Gene3D" id="3.40.50.1820">
    <property type="entry name" value="alpha/beta hydrolase"/>
    <property type="match status" value="2"/>
</dbReference>
<evidence type="ECO:0000256" key="3">
    <source>
        <dbReference type="ARBA" id="ARBA00029454"/>
    </source>
</evidence>
<reference evidence="5" key="1">
    <citation type="journal article" date="2020" name="Fungal Divers.">
        <title>Resolving the Mortierellaceae phylogeny through synthesis of multi-gene phylogenetics and phylogenomics.</title>
        <authorList>
            <person name="Vandepol N."/>
            <person name="Liber J."/>
            <person name="Desiro A."/>
            <person name="Na H."/>
            <person name="Kennedy M."/>
            <person name="Barry K."/>
            <person name="Grigoriev I.V."/>
            <person name="Miller A.N."/>
            <person name="O'Donnell K."/>
            <person name="Stajich J.E."/>
            <person name="Bonito G."/>
        </authorList>
    </citation>
    <scope>NUCLEOTIDE SEQUENCE</scope>
    <source>
        <strain evidence="5">CK1249</strain>
    </source>
</reference>
<dbReference type="Gene3D" id="3.30.300.30">
    <property type="match status" value="1"/>
</dbReference>
<accession>A0A9P6M5J7</accession>
<dbReference type="FunFam" id="1.10.1200.10:FF:000016">
    <property type="entry name" value="Non-ribosomal peptide synthase"/>
    <property type="match status" value="1"/>
</dbReference>
<evidence type="ECO:0000256" key="2">
    <source>
        <dbReference type="ARBA" id="ARBA00022553"/>
    </source>
</evidence>
<organism evidence="5 6">
    <name type="scientific">Mortierella alpina</name>
    <name type="common">Oleaginous fungus</name>
    <name type="synonym">Mortierella renispora</name>
    <dbReference type="NCBI Taxonomy" id="64518"/>
    <lineage>
        <taxon>Eukaryota</taxon>
        <taxon>Fungi</taxon>
        <taxon>Fungi incertae sedis</taxon>
        <taxon>Mucoromycota</taxon>
        <taxon>Mortierellomycotina</taxon>
        <taxon>Mortierellomycetes</taxon>
        <taxon>Mortierellales</taxon>
        <taxon>Mortierellaceae</taxon>
        <taxon>Mortierella</taxon>
    </lineage>
</organism>
<dbReference type="PANTHER" id="PTHR45527">
    <property type="entry name" value="NONRIBOSOMAL PEPTIDE SYNTHETASE"/>
    <property type="match status" value="1"/>
</dbReference>
<evidence type="ECO:0000313" key="5">
    <source>
        <dbReference type="EMBL" id="KAF9966506.1"/>
    </source>
</evidence>
<dbReference type="Pfam" id="PF00975">
    <property type="entry name" value="Thioesterase"/>
    <property type="match status" value="1"/>
</dbReference>
<dbReference type="SUPFAM" id="SSF56801">
    <property type="entry name" value="Acetyl-CoA synthetase-like"/>
    <property type="match status" value="1"/>
</dbReference>
<sequence>MVPAAFVQLSAFPLTPNDKLDRNALPAPNNEDFASEAYEEPEGEIENLLSSIWAELLNIKRVGRNDGFFVLGGHSLLAVRMISRIRAMLSFEISLRTLFEAPTIAQLAPRLLATGAAHDESYDVLLPIKPQGSRPPLFCVHPGTGLSWCYTGLSTQLDPDQPLYGLQARGFIDNGKMASTLDEMVLDYIDQVRQVQPHGPYHLLGMVQEDEEDEDESSQQQGLIQMFFGDTDQYSPDMMNPILKRASIVGNNNGRIGRQQGPQVTSGDVVIFRATVLEAKGRTMLNADDWKAHACGAVEVYDIDYAHDYMDLPEPTAIIGRILSQKLAERHRNREKEE</sequence>
<dbReference type="GO" id="GO:0072330">
    <property type="term" value="P:monocarboxylic acid biosynthetic process"/>
    <property type="evidence" value="ECO:0007669"/>
    <property type="project" value="UniProtKB-ARBA"/>
</dbReference>
<comment type="similarity">
    <text evidence="3">Belongs to the NRP synthetase family.</text>
</comment>
<dbReference type="AlphaFoldDB" id="A0A9P6M5J7"/>
<dbReference type="SUPFAM" id="SSF53474">
    <property type="entry name" value="alpha/beta-Hydrolases"/>
    <property type="match status" value="1"/>
</dbReference>
<dbReference type="InterPro" id="IPR009081">
    <property type="entry name" value="PP-bd_ACP"/>
</dbReference>
<dbReference type="EMBL" id="JAAAHY010000150">
    <property type="protein sequence ID" value="KAF9966506.1"/>
    <property type="molecule type" value="Genomic_DNA"/>
</dbReference>
<dbReference type="GO" id="GO:0005829">
    <property type="term" value="C:cytosol"/>
    <property type="evidence" value="ECO:0007669"/>
    <property type="project" value="TreeGrafter"/>
</dbReference>
<dbReference type="GO" id="GO:0044550">
    <property type="term" value="P:secondary metabolite biosynthetic process"/>
    <property type="evidence" value="ECO:0007669"/>
    <property type="project" value="TreeGrafter"/>
</dbReference>
<dbReference type="InterPro" id="IPR045851">
    <property type="entry name" value="AMP-bd_C_sf"/>
</dbReference>
<dbReference type="OrthoDB" id="2429472at2759"/>
<dbReference type="Pfam" id="PF00550">
    <property type="entry name" value="PP-binding"/>
    <property type="match status" value="1"/>
</dbReference>
<keyword evidence="2" id="KW-0597">Phosphoprotein</keyword>
<dbReference type="SUPFAM" id="SSF47336">
    <property type="entry name" value="ACP-like"/>
    <property type="match status" value="1"/>
</dbReference>